<dbReference type="AlphaFoldDB" id="A0A8R1DPP3"/>
<evidence type="ECO:0000256" key="1">
    <source>
        <dbReference type="SAM" id="Phobius"/>
    </source>
</evidence>
<feature type="transmembrane region" description="Helical" evidence="1">
    <location>
        <begin position="280"/>
        <end position="303"/>
    </location>
</feature>
<proteinExistence type="predicted"/>
<dbReference type="Pfam" id="PF10318">
    <property type="entry name" value="7TM_GPCR_Srh"/>
    <property type="match status" value="1"/>
</dbReference>
<dbReference type="PANTHER" id="PTHR22943">
    <property type="entry name" value="7-TRANSMEMBRANE DOMAIN RECEPTOR C.ELEGANS"/>
    <property type="match status" value="1"/>
</dbReference>
<reference evidence="2" key="2">
    <citation type="submission" date="2022-06" db="UniProtKB">
        <authorList>
            <consortium name="EnsemblMetazoa"/>
        </authorList>
    </citation>
    <scope>IDENTIFICATION</scope>
    <source>
        <strain evidence="2">DF5081</strain>
    </source>
</reference>
<keyword evidence="1" id="KW-0812">Transmembrane</keyword>
<dbReference type="EnsemblMetazoa" id="CJA07354.1">
    <property type="protein sequence ID" value="CJA07354.1"/>
    <property type="gene ID" value="WBGene00126558"/>
</dbReference>
<keyword evidence="1" id="KW-1133">Transmembrane helix</keyword>
<dbReference type="Proteomes" id="UP000005237">
    <property type="component" value="Unassembled WGS sequence"/>
</dbReference>
<keyword evidence="3" id="KW-1185">Reference proteome</keyword>
<name>A0A8R1DPP3_CAEJA</name>
<dbReference type="InterPro" id="IPR019422">
    <property type="entry name" value="7TM_GPCR_serpentine_rcpt_Srh"/>
</dbReference>
<keyword evidence="1" id="KW-0472">Membrane</keyword>
<feature type="transmembrane region" description="Helical" evidence="1">
    <location>
        <begin position="86"/>
        <end position="106"/>
    </location>
</feature>
<feature type="transmembrane region" description="Helical" evidence="1">
    <location>
        <begin position="6"/>
        <end position="30"/>
    </location>
</feature>
<sequence length="354" mass="39938">MLDEPTFAVFYACLVVISNVFSVVFIFTVITKSTADMKLYKYVLLKLAICDFLFNLSVSVLVTPDLLCPLSAVAIRSPIGGINETYGFVMVAVTIAVSISVFSSINDCSFIRVCIFYQWHSFLQKFYSWRGVFSCGLLNAGVISVIIFALWLASNTNNEFLAHVTAENMTHALGTYALRPETVYFYVNIWRPQVLPLLGAVIVGLAGVHVFNLFASRLVWKEIATRRKNMSLKSYQNHRQLTLLVLFQNLLPAAALSVPLLIVTFSFLMRYKSDTFAELIKHFVTFTIAIYPALSVFLSFLLIKPYKNFLVSLFCSFALRRIGSENRKVSDLRMVSRSRKESVGNESFDNVGYI</sequence>
<feature type="transmembrane region" description="Helical" evidence="1">
    <location>
        <begin position="127"/>
        <end position="153"/>
    </location>
</feature>
<protein>
    <submittedName>
        <fullName evidence="2">Uncharacterized protein</fullName>
    </submittedName>
</protein>
<evidence type="ECO:0000313" key="3">
    <source>
        <dbReference type="Proteomes" id="UP000005237"/>
    </source>
</evidence>
<accession>A0A8R1DPP3</accession>
<feature type="transmembrane region" description="Helical" evidence="1">
    <location>
        <begin position="42"/>
        <end position="62"/>
    </location>
</feature>
<reference evidence="3" key="1">
    <citation type="submission" date="2010-08" db="EMBL/GenBank/DDBJ databases">
        <authorList>
            <consortium name="Caenorhabditis japonica Sequencing Consortium"/>
            <person name="Wilson R.K."/>
        </authorList>
    </citation>
    <scope>NUCLEOTIDE SEQUENCE [LARGE SCALE GENOMIC DNA]</scope>
    <source>
        <strain evidence="3">DF5081</strain>
    </source>
</reference>
<organism evidence="2 3">
    <name type="scientific">Caenorhabditis japonica</name>
    <dbReference type="NCBI Taxonomy" id="281687"/>
    <lineage>
        <taxon>Eukaryota</taxon>
        <taxon>Metazoa</taxon>
        <taxon>Ecdysozoa</taxon>
        <taxon>Nematoda</taxon>
        <taxon>Chromadorea</taxon>
        <taxon>Rhabditida</taxon>
        <taxon>Rhabditina</taxon>
        <taxon>Rhabditomorpha</taxon>
        <taxon>Rhabditoidea</taxon>
        <taxon>Rhabditidae</taxon>
        <taxon>Peloderinae</taxon>
        <taxon>Caenorhabditis</taxon>
    </lineage>
</organism>
<feature type="transmembrane region" description="Helical" evidence="1">
    <location>
        <begin position="194"/>
        <end position="220"/>
    </location>
</feature>
<feature type="transmembrane region" description="Helical" evidence="1">
    <location>
        <begin position="241"/>
        <end position="268"/>
    </location>
</feature>
<evidence type="ECO:0000313" key="2">
    <source>
        <dbReference type="EnsemblMetazoa" id="CJA07354.1"/>
    </source>
</evidence>
<dbReference type="PANTHER" id="PTHR22943:SF248">
    <property type="entry name" value="SEVEN TM RECEPTOR"/>
    <property type="match status" value="1"/>
</dbReference>